<sequence length="299" mass="34243">MAHKLDMKCPVCDSEHYEVFIEPWVNELNPAKLYGAASGMLGTQRLVTCVDCGMIFESPRYDAATIVKGYMSSKEGEHDSQYKMRVLSFYRSLKKNANSLPDPGAKILDIGTAGGAFLEAAMQYGYDAYGMEPSEDLVARGKTRGLQIEQGAIENHSFEQGKFDMVCLWDVIEHLPDPKTALVEIRELLKPNGILLINFPDIGTWQAKIARKRFWWILSVHLHHFTKKSIKDICSRTGFDVFHYQRYWQTLELGYLERMAVHYRIPLTAFITRFTPDFIQRIPIPYYASQTTALARVQK</sequence>
<comment type="caution">
    <text evidence="1">The sequence shown here is derived from an EMBL/GenBank/DDBJ whole genome shotgun (WGS) entry which is preliminary data.</text>
</comment>
<organism evidence="1 2">
    <name type="scientific">Solemya velesiana gill symbiont</name>
    <dbReference type="NCBI Taxonomy" id="1918948"/>
    <lineage>
        <taxon>Bacteria</taxon>
        <taxon>Pseudomonadati</taxon>
        <taxon>Pseudomonadota</taxon>
        <taxon>Gammaproteobacteria</taxon>
        <taxon>sulfur-oxidizing symbionts</taxon>
    </lineage>
</organism>
<dbReference type="Proteomes" id="UP000190896">
    <property type="component" value="Unassembled WGS sequence"/>
</dbReference>
<protein>
    <recommendedName>
        <fullName evidence="3">Methyltransferase</fullName>
    </recommendedName>
</protein>
<dbReference type="InterPro" id="IPR029063">
    <property type="entry name" value="SAM-dependent_MTases_sf"/>
</dbReference>
<dbReference type="PANTHER" id="PTHR43861">
    <property type="entry name" value="TRANS-ACONITATE 2-METHYLTRANSFERASE-RELATED"/>
    <property type="match status" value="1"/>
</dbReference>
<dbReference type="AlphaFoldDB" id="A0A1T2KV89"/>
<dbReference type="OrthoDB" id="6681190at2"/>
<reference evidence="1 2" key="1">
    <citation type="submission" date="2016-11" db="EMBL/GenBank/DDBJ databases">
        <title>Mixed transmission modes and dynamic genome evolution in an obligate animal-bacterial symbiosis.</title>
        <authorList>
            <person name="Russell S.L."/>
            <person name="Corbett-Detig R.B."/>
            <person name="Cavanaugh C.M."/>
        </authorList>
    </citation>
    <scope>NUCLEOTIDE SEQUENCE [LARGE SCALE GENOMIC DNA]</scope>
    <source>
        <strain evidence="1">Se-Cadez</strain>
    </source>
</reference>
<dbReference type="SUPFAM" id="SSF53335">
    <property type="entry name" value="S-adenosyl-L-methionine-dependent methyltransferases"/>
    <property type="match status" value="1"/>
</dbReference>
<accession>A0A1T2KV89</accession>
<evidence type="ECO:0008006" key="3">
    <source>
        <dbReference type="Google" id="ProtNLM"/>
    </source>
</evidence>
<keyword evidence="2" id="KW-1185">Reference proteome</keyword>
<dbReference type="PANTHER" id="PTHR43861:SF6">
    <property type="entry name" value="METHYLTRANSFERASE TYPE 11"/>
    <property type="match status" value="1"/>
</dbReference>
<dbReference type="CDD" id="cd02440">
    <property type="entry name" value="AdoMet_MTases"/>
    <property type="match status" value="1"/>
</dbReference>
<evidence type="ECO:0000313" key="2">
    <source>
        <dbReference type="Proteomes" id="UP000190896"/>
    </source>
</evidence>
<dbReference type="Pfam" id="PF13489">
    <property type="entry name" value="Methyltransf_23"/>
    <property type="match status" value="1"/>
</dbReference>
<gene>
    <name evidence="1" type="ORF">BOW51_05585</name>
</gene>
<evidence type="ECO:0000313" key="1">
    <source>
        <dbReference type="EMBL" id="OOZ36744.1"/>
    </source>
</evidence>
<name>A0A1T2KV89_9GAMM</name>
<dbReference type="Gene3D" id="3.40.50.150">
    <property type="entry name" value="Vaccinia Virus protein VP39"/>
    <property type="match status" value="1"/>
</dbReference>
<proteinExistence type="predicted"/>
<dbReference type="EMBL" id="MPRJ01000027">
    <property type="protein sequence ID" value="OOZ36744.1"/>
    <property type="molecule type" value="Genomic_DNA"/>
</dbReference>
<dbReference type="RefSeq" id="WP_078486608.1">
    <property type="nucleotide sequence ID" value="NZ_MPRJ01000027.1"/>
</dbReference>